<dbReference type="AlphaFoldDB" id="A0A4Y2FJW8"/>
<comment type="caution">
    <text evidence="1">The sequence shown here is derived from an EMBL/GenBank/DDBJ whole genome shotgun (WGS) entry which is preliminary data.</text>
</comment>
<proteinExistence type="predicted"/>
<organism evidence="1 2">
    <name type="scientific">Araneus ventricosus</name>
    <name type="common">Orbweaver spider</name>
    <name type="synonym">Epeira ventricosa</name>
    <dbReference type="NCBI Taxonomy" id="182803"/>
    <lineage>
        <taxon>Eukaryota</taxon>
        <taxon>Metazoa</taxon>
        <taxon>Ecdysozoa</taxon>
        <taxon>Arthropoda</taxon>
        <taxon>Chelicerata</taxon>
        <taxon>Arachnida</taxon>
        <taxon>Araneae</taxon>
        <taxon>Araneomorphae</taxon>
        <taxon>Entelegynae</taxon>
        <taxon>Araneoidea</taxon>
        <taxon>Araneidae</taxon>
        <taxon>Araneus</taxon>
    </lineage>
</organism>
<gene>
    <name evidence="1" type="ORF">AVEN_14791_1</name>
</gene>
<reference evidence="1 2" key="1">
    <citation type="journal article" date="2019" name="Sci. Rep.">
        <title>Orb-weaving spider Araneus ventricosus genome elucidates the spidroin gene catalogue.</title>
        <authorList>
            <person name="Kono N."/>
            <person name="Nakamura H."/>
            <person name="Ohtoshi R."/>
            <person name="Moran D.A.P."/>
            <person name="Shinohara A."/>
            <person name="Yoshida Y."/>
            <person name="Fujiwara M."/>
            <person name="Mori M."/>
            <person name="Tomita M."/>
            <person name="Arakawa K."/>
        </authorList>
    </citation>
    <scope>NUCLEOTIDE SEQUENCE [LARGE SCALE GENOMIC DNA]</scope>
</reference>
<name>A0A4Y2FJW8_ARAVE</name>
<evidence type="ECO:0000313" key="1">
    <source>
        <dbReference type="EMBL" id="GBM40866.1"/>
    </source>
</evidence>
<protein>
    <submittedName>
        <fullName evidence="1">Uncharacterized protein</fullName>
    </submittedName>
</protein>
<dbReference type="OrthoDB" id="6626020at2759"/>
<accession>A0A4Y2FJW8</accession>
<sequence length="113" mass="13143">MQNFLGCLKILQDLKNATKKTFKTSSNVMLMILDFKYCRARESLSVSSMTKTLAVTRKGLETTTVLKKDHTVKKLFTALRRLWEWLEQQEECDAVQLMSLKLVRDLASIKTRR</sequence>
<dbReference type="EMBL" id="BGPR01000946">
    <property type="protein sequence ID" value="GBM40866.1"/>
    <property type="molecule type" value="Genomic_DNA"/>
</dbReference>
<dbReference type="Proteomes" id="UP000499080">
    <property type="component" value="Unassembled WGS sequence"/>
</dbReference>
<keyword evidence="2" id="KW-1185">Reference proteome</keyword>
<evidence type="ECO:0000313" key="2">
    <source>
        <dbReference type="Proteomes" id="UP000499080"/>
    </source>
</evidence>